<organism evidence="2 3">
    <name type="scientific">Clavelina lepadiformis</name>
    <name type="common">Light-bulb sea squirt</name>
    <name type="synonym">Ascidia lepadiformis</name>
    <dbReference type="NCBI Taxonomy" id="159417"/>
    <lineage>
        <taxon>Eukaryota</taxon>
        <taxon>Metazoa</taxon>
        <taxon>Chordata</taxon>
        <taxon>Tunicata</taxon>
        <taxon>Ascidiacea</taxon>
        <taxon>Aplousobranchia</taxon>
        <taxon>Clavelinidae</taxon>
        <taxon>Clavelina</taxon>
    </lineage>
</organism>
<evidence type="ECO:0000256" key="1">
    <source>
        <dbReference type="SAM" id="Phobius"/>
    </source>
</evidence>
<reference evidence="2 3" key="1">
    <citation type="submission" date="2024-02" db="EMBL/GenBank/DDBJ databases">
        <authorList>
            <person name="Daric V."/>
            <person name="Darras S."/>
        </authorList>
    </citation>
    <scope>NUCLEOTIDE SEQUENCE [LARGE SCALE GENOMIC DNA]</scope>
</reference>
<evidence type="ECO:0000313" key="2">
    <source>
        <dbReference type="EMBL" id="CAK8694359.1"/>
    </source>
</evidence>
<dbReference type="EMBL" id="CAWYQH010000141">
    <property type="protein sequence ID" value="CAK8694359.1"/>
    <property type="molecule type" value="Genomic_DNA"/>
</dbReference>
<dbReference type="Proteomes" id="UP001642483">
    <property type="component" value="Unassembled WGS sequence"/>
</dbReference>
<accession>A0ABP0GRK7</accession>
<keyword evidence="3" id="KW-1185">Reference proteome</keyword>
<comment type="caution">
    <text evidence="2">The sequence shown here is derived from an EMBL/GenBank/DDBJ whole genome shotgun (WGS) entry which is preliminary data.</text>
</comment>
<keyword evidence="1" id="KW-0472">Membrane</keyword>
<proteinExistence type="predicted"/>
<gene>
    <name evidence="2" type="ORF">CVLEPA_LOCUS27735</name>
</gene>
<protein>
    <submittedName>
        <fullName evidence="2">Uncharacterized protein</fullName>
    </submittedName>
</protein>
<feature type="transmembrane region" description="Helical" evidence="1">
    <location>
        <begin position="87"/>
        <end position="113"/>
    </location>
</feature>
<sequence>MKGAIVGLLVGVAMNAWVFTGALDYSWYIEQFQGFLPLRTDMCPMTETSLPSNATTPLSSLSTAMSTHQSSTTGTVPAVVEIYSMSFWYLSAWGFTFTIVVGLLTSFVTCTYFPGIVNKVAFFILSSRNVPNSSYAL</sequence>
<evidence type="ECO:0000313" key="3">
    <source>
        <dbReference type="Proteomes" id="UP001642483"/>
    </source>
</evidence>
<keyword evidence="1" id="KW-0812">Transmembrane</keyword>
<name>A0ABP0GRK7_CLALP</name>
<keyword evidence="1" id="KW-1133">Transmembrane helix</keyword>